<dbReference type="RefSeq" id="XP_047740353.1">
    <property type="nucleotide sequence ID" value="XM_047884397.1"/>
</dbReference>
<accession>A0A979FT40</accession>
<dbReference type="Proteomes" id="UP000694843">
    <property type="component" value="Unplaced"/>
</dbReference>
<organism evidence="1 2">
    <name type="scientific">Hyalella azteca</name>
    <name type="common">Amphipod</name>
    <dbReference type="NCBI Taxonomy" id="294128"/>
    <lineage>
        <taxon>Eukaryota</taxon>
        <taxon>Metazoa</taxon>
        <taxon>Ecdysozoa</taxon>
        <taxon>Arthropoda</taxon>
        <taxon>Crustacea</taxon>
        <taxon>Multicrustacea</taxon>
        <taxon>Malacostraca</taxon>
        <taxon>Eumalacostraca</taxon>
        <taxon>Peracarida</taxon>
        <taxon>Amphipoda</taxon>
        <taxon>Senticaudata</taxon>
        <taxon>Talitrida</taxon>
        <taxon>Talitroidea</taxon>
        <taxon>Hyalellidae</taxon>
        <taxon>Hyalella</taxon>
    </lineage>
</organism>
<proteinExistence type="predicted"/>
<keyword evidence="1" id="KW-1185">Reference proteome</keyword>
<protein>
    <submittedName>
        <fullName evidence="2">Uncharacterized protein LOC108672826</fullName>
    </submittedName>
</protein>
<sequence>MSAAVAVAAVALYRCSKHQQQKQPRLQDQTVFAMSGRLRSVTTTTLLSPSISSSRRADLCPSTSSYLHEDAIYTSLLPPPPSIPPRYGPTPPHVLPSSIRFTGDQYSAVTHPPYTKTSATLAVNERKCIPSEWVPQVSLEEFRKLWKHLEVDGSGVVVKAVLRSGRYAQLCSATLRPNTDVLVKVAHCSTAALESHAVRECSAAVQLTRVQHPAVLAVIAFSAPCPLMLIYPYKGGRNLKM</sequence>
<evidence type="ECO:0000313" key="1">
    <source>
        <dbReference type="Proteomes" id="UP000694843"/>
    </source>
</evidence>
<gene>
    <name evidence="2" type="primary">LOC108672826</name>
</gene>
<dbReference type="InterPro" id="IPR011009">
    <property type="entry name" value="Kinase-like_dom_sf"/>
</dbReference>
<dbReference type="SUPFAM" id="SSF56112">
    <property type="entry name" value="Protein kinase-like (PK-like)"/>
    <property type="match status" value="1"/>
</dbReference>
<dbReference type="AlphaFoldDB" id="A0A979FT40"/>
<name>A0A979FT40_HYAAZ</name>
<evidence type="ECO:0000313" key="2">
    <source>
        <dbReference type="RefSeq" id="XP_047740353.1"/>
    </source>
</evidence>
<reference evidence="2" key="1">
    <citation type="submission" date="2025-08" db="UniProtKB">
        <authorList>
            <consortium name="RefSeq"/>
        </authorList>
    </citation>
    <scope>IDENTIFICATION</scope>
    <source>
        <tissue evidence="2">Whole organism</tissue>
    </source>
</reference>
<dbReference type="KEGG" id="hazt:108672826"/>
<dbReference type="GeneID" id="108672826"/>